<proteinExistence type="inferred from homology"/>
<dbReference type="Pfam" id="PF01370">
    <property type="entry name" value="Epimerase"/>
    <property type="match status" value="1"/>
</dbReference>
<keyword evidence="5" id="KW-1185">Reference proteome</keyword>
<accession>A0AAN7BSI7</accession>
<comment type="caution">
    <text evidence="4">The sequence shown here is derived from an EMBL/GenBank/DDBJ whole genome shotgun (WGS) entry which is preliminary data.</text>
</comment>
<dbReference type="AlphaFoldDB" id="A0AAN7BSI7"/>
<name>A0AAN7BSI7_9PEZI</name>
<keyword evidence="1" id="KW-0560">Oxidoreductase</keyword>
<feature type="domain" description="NAD-dependent epimerase/dehydratase" evidence="3">
    <location>
        <begin position="7"/>
        <end position="263"/>
    </location>
</feature>
<dbReference type="InterPro" id="IPR050425">
    <property type="entry name" value="NAD(P)_dehydrat-like"/>
</dbReference>
<dbReference type="SUPFAM" id="SSF51735">
    <property type="entry name" value="NAD(P)-binding Rossmann-fold domains"/>
    <property type="match status" value="1"/>
</dbReference>
<dbReference type="InterPro" id="IPR001509">
    <property type="entry name" value="Epimerase_deHydtase"/>
</dbReference>
<organism evidence="4 5">
    <name type="scientific">Podospora fimiseda</name>
    <dbReference type="NCBI Taxonomy" id="252190"/>
    <lineage>
        <taxon>Eukaryota</taxon>
        <taxon>Fungi</taxon>
        <taxon>Dikarya</taxon>
        <taxon>Ascomycota</taxon>
        <taxon>Pezizomycotina</taxon>
        <taxon>Sordariomycetes</taxon>
        <taxon>Sordariomycetidae</taxon>
        <taxon>Sordariales</taxon>
        <taxon>Podosporaceae</taxon>
        <taxon>Podospora</taxon>
    </lineage>
</organism>
<comment type="similarity">
    <text evidence="2">Belongs to the NAD(P)-dependent epimerase/dehydratase family. Dihydroflavonol-4-reductase subfamily.</text>
</comment>
<sequence length="354" mass="39018">MSPPPTIIITGLNGYIAAHTAHRFLTAGYLVRGTVRSLTSPNTHLVQRALLSKNPLHSNRLSIIEVPDLTIPSALDSVIDGTIHAIAHLASPVSMTPNSAEEMMQASVTGTRSLLESAVVRGGTTLKSIVYMSSISALYSPKNDKEYLYSESDWNEEAEEQLKKKGEKTPGYVVYQASKSAAEKKFWEFGDTLKGVGMSALCPAPTLGRPLYLPEPITSLSMRAKDVYDILNGGEAPPFSTIRGTFVDVRDVAELVFRAVERDLKGEREAVRERYLVIGEQRASPRRIVEILKQELPESSTARMRPVAGEPVSESEFAKFDVSKASELLGREWIRFDDSVLDTARVFLEKQYSA</sequence>
<evidence type="ECO:0000259" key="3">
    <source>
        <dbReference type="Pfam" id="PF01370"/>
    </source>
</evidence>
<evidence type="ECO:0000256" key="1">
    <source>
        <dbReference type="ARBA" id="ARBA00023002"/>
    </source>
</evidence>
<evidence type="ECO:0000313" key="5">
    <source>
        <dbReference type="Proteomes" id="UP001301958"/>
    </source>
</evidence>
<gene>
    <name evidence="4" type="ORF">QBC38DRAFT_453894</name>
</gene>
<protein>
    <recommendedName>
        <fullName evidence="3">NAD-dependent epimerase/dehydratase domain-containing protein</fullName>
    </recommendedName>
</protein>
<dbReference type="InterPro" id="IPR036291">
    <property type="entry name" value="NAD(P)-bd_dom_sf"/>
</dbReference>
<dbReference type="EMBL" id="MU865314">
    <property type="protein sequence ID" value="KAK4228891.1"/>
    <property type="molecule type" value="Genomic_DNA"/>
</dbReference>
<evidence type="ECO:0000256" key="2">
    <source>
        <dbReference type="ARBA" id="ARBA00023445"/>
    </source>
</evidence>
<dbReference type="GO" id="GO:0016616">
    <property type="term" value="F:oxidoreductase activity, acting on the CH-OH group of donors, NAD or NADP as acceptor"/>
    <property type="evidence" value="ECO:0007669"/>
    <property type="project" value="TreeGrafter"/>
</dbReference>
<dbReference type="Gene3D" id="3.40.50.720">
    <property type="entry name" value="NAD(P)-binding Rossmann-like Domain"/>
    <property type="match status" value="1"/>
</dbReference>
<dbReference type="PANTHER" id="PTHR10366:SF564">
    <property type="entry name" value="STEROL-4-ALPHA-CARBOXYLATE 3-DEHYDROGENASE, DECARBOXYLATING"/>
    <property type="match status" value="1"/>
</dbReference>
<reference evidence="4" key="1">
    <citation type="journal article" date="2023" name="Mol. Phylogenet. Evol.">
        <title>Genome-scale phylogeny and comparative genomics of the fungal order Sordariales.</title>
        <authorList>
            <person name="Hensen N."/>
            <person name="Bonometti L."/>
            <person name="Westerberg I."/>
            <person name="Brannstrom I.O."/>
            <person name="Guillou S."/>
            <person name="Cros-Aarteil S."/>
            <person name="Calhoun S."/>
            <person name="Haridas S."/>
            <person name="Kuo A."/>
            <person name="Mondo S."/>
            <person name="Pangilinan J."/>
            <person name="Riley R."/>
            <person name="LaButti K."/>
            <person name="Andreopoulos B."/>
            <person name="Lipzen A."/>
            <person name="Chen C."/>
            <person name="Yan M."/>
            <person name="Daum C."/>
            <person name="Ng V."/>
            <person name="Clum A."/>
            <person name="Steindorff A."/>
            <person name="Ohm R.A."/>
            <person name="Martin F."/>
            <person name="Silar P."/>
            <person name="Natvig D.O."/>
            <person name="Lalanne C."/>
            <person name="Gautier V."/>
            <person name="Ament-Velasquez S.L."/>
            <person name="Kruys A."/>
            <person name="Hutchinson M.I."/>
            <person name="Powell A.J."/>
            <person name="Barry K."/>
            <person name="Miller A.N."/>
            <person name="Grigoriev I.V."/>
            <person name="Debuchy R."/>
            <person name="Gladieux P."/>
            <person name="Hiltunen Thoren M."/>
            <person name="Johannesson H."/>
        </authorList>
    </citation>
    <scope>NUCLEOTIDE SEQUENCE</scope>
    <source>
        <strain evidence="4">CBS 990.96</strain>
    </source>
</reference>
<dbReference type="Proteomes" id="UP001301958">
    <property type="component" value="Unassembled WGS sequence"/>
</dbReference>
<dbReference type="PANTHER" id="PTHR10366">
    <property type="entry name" value="NAD DEPENDENT EPIMERASE/DEHYDRATASE"/>
    <property type="match status" value="1"/>
</dbReference>
<evidence type="ECO:0000313" key="4">
    <source>
        <dbReference type="EMBL" id="KAK4228891.1"/>
    </source>
</evidence>
<reference evidence="4" key="2">
    <citation type="submission" date="2023-05" db="EMBL/GenBank/DDBJ databases">
        <authorList>
            <consortium name="Lawrence Berkeley National Laboratory"/>
            <person name="Steindorff A."/>
            <person name="Hensen N."/>
            <person name="Bonometti L."/>
            <person name="Westerberg I."/>
            <person name="Brannstrom I.O."/>
            <person name="Guillou S."/>
            <person name="Cros-Aarteil S."/>
            <person name="Calhoun S."/>
            <person name="Haridas S."/>
            <person name="Kuo A."/>
            <person name="Mondo S."/>
            <person name="Pangilinan J."/>
            <person name="Riley R."/>
            <person name="Labutti K."/>
            <person name="Andreopoulos B."/>
            <person name="Lipzen A."/>
            <person name="Chen C."/>
            <person name="Yanf M."/>
            <person name="Daum C."/>
            <person name="Ng V."/>
            <person name="Clum A."/>
            <person name="Ohm R."/>
            <person name="Martin F."/>
            <person name="Silar P."/>
            <person name="Natvig D."/>
            <person name="Lalanne C."/>
            <person name="Gautier V."/>
            <person name="Ament-Velasquez S.L."/>
            <person name="Kruys A."/>
            <person name="Hutchinson M.I."/>
            <person name="Powell A.J."/>
            <person name="Barry K."/>
            <person name="Miller A.N."/>
            <person name="Grigoriev I.V."/>
            <person name="Debuchy R."/>
            <person name="Gladieux P."/>
            <person name="Thoren M.H."/>
            <person name="Johannesson H."/>
        </authorList>
    </citation>
    <scope>NUCLEOTIDE SEQUENCE</scope>
    <source>
        <strain evidence="4">CBS 990.96</strain>
    </source>
</reference>